<keyword evidence="1" id="KW-1133">Transmembrane helix</keyword>
<keyword evidence="3" id="KW-1185">Reference proteome</keyword>
<reference evidence="3" key="1">
    <citation type="submission" date="2017-01" db="EMBL/GenBank/DDBJ databases">
        <title>Comparative genomics of anhydrobiosis in the tardigrade Hypsibius dujardini.</title>
        <authorList>
            <person name="Yoshida Y."/>
            <person name="Koutsovoulos G."/>
            <person name="Laetsch D."/>
            <person name="Stevens L."/>
            <person name="Kumar S."/>
            <person name="Horikawa D."/>
            <person name="Ishino K."/>
            <person name="Komine S."/>
            <person name="Tomita M."/>
            <person name="Blaxter M."/>
            <person name="Arakawa K."/>
        </authorList>
    </citation>
    <scope>NUCLEOTIDE SEQUENCE [LARGE SCALE GENOMIC DNA]</scope>
    <source>
        <strain evidence="3">Z151</strain>
    </source>
</reference>
<accession>A0A1W0XFL9</accession>
<organism evidence="2 3">
    <name type="scientific">Hypsibius exemplaris</name>
    <name type="common">Freshwater tardigrade</name>
    <dbReference type="NCBI Taxonomy" id="2072580"/>
    <lineage>
        <taxon>Eukaryota</taxon>
        <taxon>Metazoa</taxon>
        <taxon>Ecdysozoa</taxon>
        <taxon>Tardigrada</taxon>
        <taxon>Eutardigrada</taxon>
        <taxon>Parachela</taxon>
        <taxon>Hypsibioidea</taxon>
        <taxon>Hypsibiidae</taxon>
        <taxon>Hypsibius</taxon>
    </lineage>
</organism>
<evidence type="ECO:0000313" key="2">
    <source>
        <dbReference type="EMBL" id="OQV26215.1"/>
    </source>
</evidence>
<name>A0A1W0XFL9_HYPEX</name>
<keyword evidence="1" id="KW-0812">Transmembrane</keyword>
<feature type="transmembrane region" description="Helical" evidence="1">
    <location>
        <begin position="24"/>
        <end position="43"/>
    </location>
</feature>
<sequence>MEAASESPHGNENHENRQKNPATLVKFVVLLVLNSTLFCAIMFHQNSDIGKMRFNQKSSTPGQHRNSNVLLHPEWQEYKSSAFPRGSLSFAPFINCKGVGLCTS</sequence>
<gene>
    <name evidence="2" type="ORF">BV898_00334</name>
</gene>
<dbReference type="EMBL" id="MTYJ01000001">
    <property type="protein sequence ID" value="OQV26215.1"/>
    <property type="molecule type" value="Genomic_DNA"/>
</dbReference>
<dbReference type="Proteomes" id="UP000192578">
    <property type="component" value="Unassembled WGS sequence"/>
</dbReference>
<evidence type="ECO:0000256" key="1">
    <source>
        <dbReference type="SAM" id="Phobius"/>
    </source>
</evidence>
<protein>
    <submittedName>
        <fullName evidence="2">Uncharacterized protein</fullName>
    </submittedName>
</protein>
<evidence type="ECO:0000313" key="3">
    <source>
        <dbReference type="Proteomes" id="UP000192578"/>
    </source>
</evidence>
<keyword evidence="1" id="KW-0472">Membrane</keyword>
<dbReference type="AlphaFoldDB" id="A0A1W0XFL9"/>
<proteinExistence type="predicted"/>
<comment type="caution">
    <text evidence="2">The sequence shown here is derived from an EMBL/GenBank/DDBJ whole genome shotgun (WGS) entry which is preliminary data.</text>
</comment>